<keyword evidence="5 8" id="KW-0597">Phosphoprotein</keyword>
<feature type="compositionally biased region" description="Low complexity" evidence="10">
    <location>
        <begin position="742"/>
        <end position="755"/>
    </location>
</feature>
<dbReference type="SUPFAM" id="SSF52172">
    <property type="entry name" value="CheY-like"/>
    <property type="match status" value="1"/>
</dbReference>
<dbReference type="PRINTS" id="PR00344">
    <property type="entry name" value="BCTRLSENSOR"/>
</dbReference>
<comment type="subunit">
    <text evidence="3">Homodimer.</text>
</comment>
<dbReference type="EMBL" id="CP144750">
    <property type="protein sequence ID" value="WVZ82246.1"/>
    <property type="molecule type" value="Genomic_DNA"/>
</dbReference>
<feature type="domain" description="Response regulatory" evidence="14">
    <location>
        <begin position="936"/>
        <end position="1064"/>
    </location>
</feature>
<dbReference type="AlphaFoldDB" id="A0AAQ3TYT8"/>
<evidence type="ECO:0000256" key="1">
    <source>
        <dbReference type="ARBA" id="ARBA00000085"/>
    </source>
</evidence>
<feature type="domain" description="Histidine kinase" evidence="13">
    <location>
        <begin position="388"/>
        <end position="651"/>
    </location>
</feature>
<feature type="region of interest" description="Disordered" evidence="10">
    <location>
        <begin position="742"/>
        <end position="761"/>
    </location>
</feature>
<feature type="signal peptide" evidence="12">
    <location>
        <begin position="1"/>
        <end position="20"/>
    </location>
</feature>
<feature type="coiled-coil region" evidence="9">
    <location>
        <begin position="351"/>
        <end position="378"/>
    </location>
</feature>
<keyword evidence="7" id="KW-0902">Two-component regulatory system</keyword>
<keyword evidence="9" id="KW-0175">Coiled coil</keyword>
<dbReference type="PANTHER" id="PTHR43719">
    <property type="entry name" value="TWO-COMPONENT HISTIDINE KINASE"/>
    <property type="match status" value="1"/>
</dbReference>
<organism evidence="15 16">
    <name type="scientific">Paspalum notatum var. saurae</name>
    <dbReference type="NCBI Taxonomy" id="547442"/>
    <lineage>
        <taxon>Eukaryota</taxon>
        <taxon>Viridiplantae</taxon>
        <taxon>Streptophyta</taxon>
        <taxon>Embryophyta</taxon>
        <taxon>Tracheophyta</taxon>
        <taxon>Spermatophyta</taxon>
        <taxon>Magnoliopsida</taxon>
        <taxon>Liliopsida</taxon>
        <taxon>Poales</taxon>
        <taxon>Poaceae</taxon>
        <taxon>PACMAD clade</taxon>
        <taxon>Panicoideae</taxon>
        <taxon>Andropogonodae</taxon>
        <taxon>Paspaleae</taxon>
        <taxon>Paspalinae</taxon>
        <taxon>Paspalum</taxon>
    </lineage>
</organism>
<dbReference type="Pfam" id="PF02518">
    <property type="entry name" value="HATPase_c"/>
    <property type="match status" value="1"/>
</dbReference>
<dbReference type="SUPFAM" id="SSF55874">
    <property type="entry name" value="ATPase domain of HSP90 chaperone/DNA topoisomerase II/histidine kinase"/>
    <property type="match status" value="1"/>
</dbReference>
<proteinExistence type="predicted"/>
<dbReference type="InterPro" id="IPR003594">
    <property type="entry name" value="HATPase_dom"/>
</dbReference>
<evidence type="ECO:0000256" key="8">
    <source>
        <dbReference type="PROSITE-ProRule" id="PRU00169"/>
    </source>
</evidence>
<dbReference type="InterPro" id="IPR036097">
    <property type="entry name" value="HisK_dim/P_sf"/>
</dbReference>
<dbReference type="CDD" id="cd00082">
    <property type="entry name" value="HisKA"/>
    <property type="match status" value="1"/>
</dbReference>
<feature type="modified residue" description="4-aspartylphosphate" evidence="8">
    <location>
        <position position="1000"/>
    </location>
</feature>
<dbReference type="Pfam" id="PF00512">
    <property type="entry name" value="HisKA"/>
    <property type="match status" value="1"/>
</dbReference>
<dbReference type="PROSITE" id="PS50110">
    <property type="entry name" value="RESPONSE_REGULATORY"/>
    <property type="match status" value="1"/>
</dbReference>
<dbReference type="Gene3D" id="3.40.50.2300">
    <property type="match status" value="1"/>
</dbReference>
<dbReference type="InterPro" id="IPR004358">
    <property type="entry name" value="Sig_transdc_His_kin-like_C"/>
</dbReference>
<dbReference type="InterPro" id="IPR003661">
    <property type="entry name" value="HisK_dim/P_dom"/>
</dbReference>
<dbReference type="InterPro" id="IPR050956">
    <property type="entry name" value="2C_system_His_kinase"/>
</dbReference>
<reference evidence="15 16" key="1">
    <citation type="submission" date="2024-02" db="EMBL/GenBank/DDBJ databases">
        <title>High-quality chromosome-scale genome assembly of Pensacola bahiagrass (Paspalum notatum Flugge var. saurae).</title>
        <authorList>
            <person name="Vega J.M."/>
            <person name="Podio M."/>
            <person name="Orjuela J."/>
            <person name="Siena L.A."/>
            <person name="Pessino S.C."/>
            <person name="Combes M.C."/>
            <person name="Mariac C."/>
            <person name="Albertini E."/>
            <person name="Pupilli F."/>
            <person name="Ortiz J.P.A."/>
            <person name="Leblanc O."/>
        </authorList>
    </citation>
    <scope>NUCLEOTIDE SEQUENCE [LARGE SCALE GENOMIC DNA]</scope>
    <source>
        <strain evidence="15">R1</strain>
        <tissue evidence="15">Leaf</tissue>
    </source>
</reference>
<dbReference type="Gene3D" id="1.10.287.130">
    <property type="match status" value="1"/>
</dbReference>
<evidence type="ECO:0000256" key="9">
    <source>
        <dbReference type="SAM" id="Coils"/>
    </source>
</evidence>
<sequence length="1064" mass="114176">MQAAVGGVVIITLIVLLASALPLANRVDESDADAMRVTFRHVAGNMHRLLEANRSAVAIAAAMGDPTSAGSSASIDQVLRPKMFMAFVVQPLLAQVSYAGVDGAAFAYYRTEHGEARALFTNSHHEGWRTQAVDPATGRLVGRPVAAATTGPLHQVPNATRAFLAGKNASRASIGEGWARPGARMIFFSAPVGDAGVVSAAVAIDDVLGAAGASRAVGVQKGLDVYYAAGEEGAALATDSYKPLLLGDHAYETAEDTAERMLTFSDVKCAASAIDAPTLGKLIAGGQYRFDRYRVACTNFNVSGVQLAFRLVLRNRGEGDMLRVECIAVVVFVCALLAVAATSCVLATRALRRAKAREAELNADLVRQKEALRQAERKSMNKSNAFVSASHDIRSALAAIAGLVEMSRPEAQALPSISENLDQMGICTNKLFDILNSILDTSKVESGKMQLEEAEFSMADVLQESMDMANVTGVRRGVEVIWDPCDFSVLRCAAVIGDCKRLKQILDNLLGNALKFTEEGHVVLRAWANRPIAGSSVTAPSRFPCPRLSGGSLQCLFGAKEDAADQNQPRDDPSLVEFYIEVIDTGIGIPQEKKMSVFENYVQVHDGHGGTGLGLGIVQSFVRLMGGEISIKDKEPGERGACFAFNVLLKMSKGQELEDIEGGVPAPLAAVNSSNARALAFQEASSYIFKGAHHCVLYIHGFETRRILQTWMESIGVKVWVVPQAELIASTLETVQNNGTATAAVGSSSSSHATDGGNGGDRCFSSKDMVSQVLPMALRSSTGPRRGSFGGTPSGILVVIDVSGGGSEEIHQEMVKLIKIKRQHAPCKVVLLEDIKTPSDYVRRLKELGCDLVLRKPVHGARLFTLLKTLRDLQVSDTQVQSSQAVGPEIAETNNGRQDLLEIVVDSVQETLAPVAAACMAKEQKSEDDKPLAGLQILLAEDTFVLQTIQKKMLSQLGATVRIAQDGVVAVNLFKEALEQARALGEGTTMPLPYDVIFMDCQVSLFNQKLLLPLLYKAQSDDSVSNNPSIFLFDARCPIWMGMKPQRSSVRKNGTMEFIPRSLR</sequence>
<dbReference type="SMART" id="SM00388">
    <property type="entry name" value="HisKA"/>
    <property type="match status" value="1"/>
</dbReference>
<keyword evidence="11" id="KW-0472">Membrane</keyword>
<comment type="function">
    <text evidence="2">Cytokinin receptor related to bacterial two-component regulators. Functions as a histidine kinase and transmits the stress signal to a downstream MAPK cascade.</text>
</comment>
<keyword evidence="16" id="KW-1185">Reference proteome</keyword>
<feature type="transmembrane region" description="Helical" evidence="11">
    <location>
        <begin position="327"/>
        <end position="347"/>
    </location>
</feature>
<dbReference type="GO" id="GO:0009736">
    <property type="term" value="P:cytokinin-activated signaling pathway"/>
    <property type="evidence" value="ECO:0007669"/>
    <property type="project" value="UniProtKB-KW"/>
</dbReference>
<gene>
    <name evidence="15" type="ORF">U9M48_029532</name>
</gene>
<dbReference type="InterPro" id="IPR001789">
    <property type="entry name" value="Sig_transdc_resp-reg_receiver"/>
</dbReference>
<keyword evidence="11" id="KW-1133">Transmembrane helix</keyword>
<evidence type="ECO:0000259" key="13">
    <source>
        <dbReference type="PROSITE" id="PS50109"/>
    </source>
</evidence>
<dbReference type="SMART" id="SM00387">
    <property type="entry name" value="HATPase_c"/>
    <property type="match status" value="1"/>
</dbReference>
<dbReference type="Gene3D" id="3.30.565.10">
    <property type="entry name" value="Histidine kinase-like ATPase, C-terminal domain"/>
    <property type="match status" value="1"/>
</dbReference>
<evidence type="ECO:0000313" key="16">
    <source>
        <dbReference type="Proteomes" id="UP001341281"/>
    </source>
</evidence>
<evidence type="ECO:0000256" key="7">
    <source>
        <dbReference type="ARBA" id="ARBA00023012"/>
    </source>
</evidence>
<keyword evidence="11" id="KW-0812">Transmembrane</keyword>
<dbReference type="InterPro" id="IPR011006">
    <property type="entry name" value="CheY-like_superfamily"/>
</dbReference>
<name>A0AAQ3TYT8_PASNO</name>
<dbReference type="InterPro" id="IPR005467">
    <property type="entry name" value="His_kinase_dom"/>
</dbReference>
<evidence type="ECO:0000256" key="2">
    <source>
        <dbReference type="ARBA" id="ARBA00002427"/>
    </source>
</evidence>
<dbReference type="GO" id="GO:0000155">
    <property type="term" value="F:phosphorelay sensor kinase activity"/>
    <property type="evidence" value="ECO:0007669"/>
    <property type="project" value="InterPro"/>
</dbReference>
<evidence type="ECO:0000256" key="12">
    <source>
        <dbReference type="SAM" id="SignalP"/>
    </source>
</evidence>
<dbReference type="EC" id="2.7.13.3" evidence="4"/>
<dbReference type="InterPro" id="IPR036890">
    <property type="entry name" value="HATPase_C_sf"/>
</dbReference>
<evidence type="ECO:0000256" key="5">
    <source>
        <dbReference type="ARBA" id="ARBA00022553"/>
    </source>
</evidence>
<protein>
    <recommendedName>
        <fullName evidence="4">histidine kinase</fullName>
        <ecNumber evidence="4">2.7.13.3</ecNumber>
    </recommendedName>
</protein>
<evidence type="ECO:0000256" key="11">
    <source>
        <dbReference type="SAM" id="Phobius"/>
    </source>
</evidence>
<evidence type="ECO:0000256" key="6">
    <source>
        <dbReference type="ARBA" id="ARBA00022864"/>
    </source>
</evidence>
<keyword evidence="12" id="KW-0732">Signal</keyword>
<feature type="chain" id="PRO_5042866030" description="histidine kinase" evidence="12">
    <location>
        <begin position="21"/>
        <end position="1064"/>
    </location>
</feature>
<dbReference type="SUPFAM" id="SSF47384">
    <property type="entry name" value="Homodimeric domain of signal transducing histidine kinase"/>
    <property type="match status" value="1"/>
</dbReference>
<comment type="catalytic activity">
    <reaction evidence="1">
        <text>ATP + protein L-histidine = ADP + protein N-phospho-L-histidine.</text>
        <dbReference type="EC" id="2.7.13.3"/>
    </reaction>
</comment>
<keyword evidence="6" id="KW-0932">Cytokinin signaling pathway</keyword>
<dbReference type="PANTHER" id="PTHR43719:SF75">
    <property type="entry name" value="HISTIDINE KINASE CKI1"/>
    <property type="match status" value="1"/>
</dbReference>
<evidence type="ECO:0000256" key="10">
    <source>
        <dbReference type="SAM" id="MobiDB-lite"/>
    </source>
</evidence>
<dbReference type="PROSITE" id="PS50109">
    <property type="entry name" value="HIS_KIN"/>
    <property type="match status" value="1"/>
</dbReference>
<evidence type="ECO:0000256" key="4">
    <source>
        <dbReference type="ARBA" id="ARBA00012438"/>
    </source>
</evidence>
<dbReference type="Proteomes" id="UP001341281">
    <property type="component" value="Chromosome 06"/>
</dbReference>
<evidence type="ECO:0000313" key="15">
    <source>
        <dbReference type="EMBL" id="WVZ82246.1"/>
    </source>
</evidence>
<accession>A0AAQ3TYT8</accession>
<evidence type="ECO:0000259" key="14">
    <source>
        <dbReference type="PROSITE" id="PS50110"/>
    </source>
</evidence>
<evidence type="ECO:0000256" key="3">
    <source>
        <dbReference type="ARBA" id="ARBA00011738"/>
    </source>
</evidence>